<dbReference type="EMBL" id="GGEC01055471">
    <property type="protein sequence ID" value="MBX35955.1"/>
    <property type="molecule type" value="Transcribed_RNA"/>
</dbReference>
<sequence>MRGHSTTSTTIKGCRSNWLSFISIGFIAFEGSCNCCSSLNIFRGRARRAGKFVG</sequence>
<dbReference type="AlphaFoldDB" id="A0A2P2N0D6"/>
<accession>A0A2P2N0D6</accession>
<keyword evidence="1" id="KW-1133">Transmembrane helix</keyword>
<evidence type="ECO:0000256" key="1">
    <source>
        <dbReference type="SAM" id="Phobius"/>
    </source>
</evidence>
<organism evidence="2">
    <name type="scientific">Rhizophora mucronata</name>
    <name type="common">Asiatic mangrove</name>
    <dbReference type="NCBI Taxonomy" id="61149"/>
    <lineage>
        <taxon>Eukaryota</taxon>
        <taxon>Viridiplantae</taxon>
        <taxon>Streptophyta</taxon>
        <taxon>Embryophyta</taxon>
        <taxon>Tracheophyta</taxon>
        <taxon>Spermatophyta</taxon>
        <taxon>Magnoliopsida</taxon>
        <taxon>eudicotyledons</taxon>
        <taxon>Gunneridae</taxon>
        <taxon>Pentapetalae</taxon>
        <taxon>rosids</taxon>
        <taxon>fabids</taxon>
        <taxon>Malpighiales</taxon>
        <taxon>Rhizophoraceae</taxon>
        <taxon>Rhizophora</taxon>
    </lineage>
</organism>
<protein>
    <submittedName>
        <fullName evidence="2">Uncharacterized protein</fullName>
    </submittedName>
</protein>
<name>A0A2P2N0D6_RHIMU</name>
<keyword evidence="1" id="KW-0472">Membrane</keyword>
<keyword evidence="1" id="KW-0812">Transmembrane</keyword>
<proteinExistence type="predicted"/>
<feature type="transmembrane region" description="Helical" evidence="1">
    <location>
        <begin position="18"/>
        <end position="42"/>
    </location>
</feature>
<evidence type="ECO:0000313" key="2">
    <source>
        <dbReference type="EMBL" id="MBX35955.1"/>
    </source>
</evidence>
<reference evidence="2" key="1">
    <citation type="submission" date="2018-02" db="EMBL/GenBank/DDBJ databases">
        <title>Rhizophora mucronata_Transcriptome.</title>
        <authorList>
            <person name="Meera S.P."/>
            <person name="Sreeshan A."/>
            <person name="Augustine A."/>
        </authorList>
    </citation>
    <scope>NUCLEOTIDE SEQUENCE</scope>
    <source>
        <tissue evidence="2">Leaf</tissue>
    </source>
</reference>